<gene>
    <name evidence="7" type="ORF">NT6N_37710</name>
</gene>
<dbReference type="GO" id="GO:0000428">
    <property type="term" value="C:DNA-directed RNA polymerase complex"/>
    <property type="evidence" value="ECO:0007669"/>
    <property type="project" value="UniProtKB-KW"/>
</dbReference>
<keyword evidence="4" id="KW-0804">Transcription</keyword>
<dbReference type="Pfam" id="PF08281">
    <property type="entry name" value="Sigma70_r4_2"/>
    <property type="match status" value="1"/>
</dbReference>
<dbReference type="NCBIfam" id="TIGR02989">
    <property type="entry name" value="Sig-70_gvs1"/>
    <property type="match status" value="1"/>
</dbReference>
<dbReference type="KEGG" id="osu:NT6N_37710"/>
<dbReference type="InterPro" id="IPR013325">
    <property type="entry name" value="RNA_pol_sigma_r2"/>
</dbReference>
<evidence type="ECO:0000259" key="6">
    <source>
        <dbReference type="Pfam" id="PF08281"/>
    </source>
</evidence>
<feature type="domain" description="RNA polymerase sigma-70 region 2" evidence="5">
    <location>
        <begin position="19"/>
        <end position="80"/>
    </location>
</feature>
<dbReference type="Gene3D" id="1.10.1740.10">
    <property type="match status" value="1"/>
</dbReference>
<evidence type="ECO:0000256" key="1">
    <source>
        <dbReference type="ARBA" id="ARBA00010641"/>
    </source>
</evidence>
<dbReference type="GO" id="GO:0006352">
    <property type="term" value="P:DNA-templated transcription initiation"/>
    <property type="evidence" value="ECO:0007669"/>
    <property type="project" value="InterPro"/>
</dbReference>
<protein>
    <submittedName>
        <fullName evidence="7">DNA-directed RNA polymerase sigma-70 factor</fullName>
    </submittedName>
</protein>
<dbReference type="SUPFAM" id="SSF88946">
    <property type="entry name" value="Sigma2 domain of RNA polymerase sigma factors"/>
    <property type="match status" value="1"/>
</dbReference>
<dbReference type="InterPro" id="IPR014331">
    <property type="entry name" value="RNA_pol_sigma70_ECF_RHOBA"/>
</dbReference>
<dbReference type="Pfam" id="PF04542">
    <property type="entry name" value="Sigma70_r2"/>
    <property type="match status" value="1"/>
</dbReference>
<accession>A0AAT9FS69</accession>
<organism evidence="7">
    <name type="scientific">Oceaniferula spumae</name>
    <dbReference type="NCBI Taxonomy" id="2979115"/>
    <lineage>
        <taxon>Bacteria</taxon>
        <taxon>Pseudomonadati</taxon>
        <taxon>Verrucomicrobiota</taxon>
        <taxon>Verrucomicrobiia</taxon>
        <taxon>Verrucomicrobiales</taxon>
        <taxon>Verrucomicrobiaceae</taxon>
        <taxon>Oceaniferula</taxon>
    </lineage>
</organism>
<dbReference type="PANTHER" id="PTHR43133">
    <property type="entry name" value="RNA POLYMERASE ECF-TYPE SIGMA FACTO"/>
    <property type="match status" value="1"/>
</dbReference>
<feature type="domain" description="RNA polymerase sigma factor 70 region 4 type 2" evidence="6">
    <location>
        <begin position="116"/>
        <end position="167"/>
    </location>
</feature>
<dbReference type="GO" id="GO:0003677">
    <property type="term" value="F:DNA binding"/>
    <property type="evidence" value="ECO:0007669"/>
    <property type="project" value="InterPro"/>
</dbReference>
<dbReference type="GO" id="GO:0016987">
    <property type="term" value="F:sigma factor activity"/>
    <property type="evidence" value="ECO:0007669"/>
    <property type="project" value="UniProtKB-KW"/>
</dbReference>
<keyword evidence="7" id="KW-0240">DNA-directed RNA polymerase</keyword>
<dbReference type="InterPro" id="IPR036388">
    <property type="entry name" value="WH-like_DNA-bd_sf"/>
</dbReference>
<keyword evidence="3" id="KW-0731">Sigma factor</keyword>
<name>A0AAT9FS69_9BACT</name>
<evidence type="ECO:0000256" key="2">
    <source>
        <dbReference type="ARBA" id="ARBA00023015"/>
    </source>
</evidence>
<evidence type="ECO:0000256" key="3">
    <source>
        <dbReference type="ARBA" id="ARBA00023082"/>
    </source>
</evidence>
<dbReference type="InterPro" id="IPR014284">
    <property type="entry name" value="RNA_pol_sigma-70_dom"/>
</dbReference>
<evidence type="ECO:0000259" key="5">
    <source>
        <dbReference type="Pfam" id="PF04542"/>
    </source>
</evidence>
<keyword evidence="2" id="KW-0805">Transcription regulation</keyword>
<reference evidence="7" key="1">
    <citation type="submission" date="2024-07" db="EMBL/GenBank/DDBJ databases">
        <title>Complete genome sequence of Verrucomicrobiaceae bacterium NT6N.</title>
        <authorList>
            <person name="Huang C."/>
            <person name="Takami H."/>
            <person name="Hamasaki K."/>
        </authorList>
    </citation>
    <scope>NUCLEOTIDE SEQUENCE</scope>
    <source>
        <strain evidence="7">NT6N</strain>
    </source>
</reference>
<dbReference type="EMBL" id="AP026866">
    <property type="protein sequence ID" value="BDS08731.1"/>
    <property type="molecule type" value="Genomic_DNA"/>
</dbReference>
<dbReference type="InterPro" id="IPR013249">
    <property type="entry name" value="RNA_pol_sigma70_r4_t2"/>
</dbReference>
<evidence type="ECO:0000256" key="4">
    <source>
        <dbReference type="ARBA" id="ARBA00023163"/>
    </source>
</evidence>
<comment type="similarity">
    <text evidence="1">Belongs to the sigma-70 factor family. ECF subfamily.</text>
</comment>
<evidence type="ECO:0000313" key="7">
    <source>
        <dbReference type="EMBL" id="BDS08731.1"/>
    </source>
</evidence>
<dbReference type="InterPro" id="IPR013324">
    <property type="entry name" value="RNA_pol_sigma_r3/r4-like"/>
</dbReference>
<dbReference type="Gene3D" id="1.10.10.10">
    <property type="entry name" value="Winged helix-like DNA-binding domain superfamily/Winged helix DNA-binding domain"/>
    <property type="match status" value="1"/>
</dbReference>
<proteinExistence type="inferred from homology"/>
<dbReference type="PANTHER" id="PTHR43133:SF51">
    <property type="entry name" value="RNA POLYMERASE SIGMA FACTOR"/>
    <property type="match status" value="1"/>
</dbReference>
<dbReference type="InterPro" id="IPR039425">
    <property type="entry name" value="RNA_pol_sigma-70-like"/>
</dbReference>
<sequence>MPVDPLAPETRDFIKELTQNQLALMNYIRSLMPWAPNEVNDILQETNLTLWDKIAEYELGTNFKAWAFTIARYKVLNHLKVSKSSQLVFFDNELIDQISAATLERGEQASDMKAHALEQCLQKLSQKQRELLSARYGTEVTVEQYADKLGRSPSSLYVTLNRLRAKLKDCIHNRISLEGDPA</sequence>
<dbReference type="NCBIfam" id="TIGR02937">
    <property type="entry name" value="sigma70-ECF"/>
    <property type="match status" value="1"/>
</dbReference>
<dbReference type="InterPro" id="IPR007627">
    <property type="entry name" value="RNA_pol_sigma70_r2"/>
</dbReference>
<dbReference type="AlphaFoldDB" id="A0AAT9FS69"/>
<dbReference type="SUPFAM" id="SSF88659">
    <property type="entry name" value="Sigma3 and sigma4 domains of RNA polymerase sigma factors"/>
    <property type="match status" value="1"/>
</dbReference>